<dbReference type="AlphaFoldDB" id="A0A815RWT1"/>
<sequence length="142" mass="15137">MAVVNVDCTIRIGYIYNATYVSTNSTAVIAYNNSCSECICYGFLSTVPSLYVGMNCYTNNKTCALFGNYLISSSTIKIDLNSIFIFIQQSLSQNTTTESIASSSSTLTTASTTSPTTTATSTTSLLTTSTTVSTTTGECYVR</sequence>
<organism evidence="1 3">
    <name type="scientific">Adineta steineri</name>
    <dbReference type="NCBI Taxonomy" id="433720"/>
    <lineage>
        <taxon>Eukaryota</taxon>
        <taxon>Metazoa</taxon>
        <taxon>Spiralia</taxon>
        <taxon>Gnathifera</taxon>
        <taxon>Rotifera</taxon>
        <taxon>Eurotatoria</taxon>
        <taxon>Bdelloidea</taxon>
        <taxon>Adinetida</taxon>
        <taxon>Adinetidae</taxon>
        <taxon>Adineta</taxon>
    </lineage>
</organism>
<evidence type="ECO:0000313" key="2">
    <source>
        <dbReference type="EMBL" id="CAF4284241.1"/>
    </source>
</evidence>
<gene>
    <name evidence="1" type="ORF">IZO911_LOCUS44051</name>
    <name evidence="2" type="ORF">KXQ929_LOCUS44620</name>
</gene>
<evidence type="ECO:0000313" key="1">
    <source>
        <dbReference type="EMBL" id="CAF1482331.1"/>
    </source>
</evidence>
<proteinExistence type="predicted"/>
<accession>A0A815RWT1</accession>
<reference evidence="1" key="1">
    <citation type="submission" date="2021-02" db="EMBL/GenBank/DDBJ databases">
        <authorList>
            <person name="Nowell W R."/>
        </authorList>
    </citation>
    <scope>NUCLEOTIDE SEQUENCE</scope>
</reference>
<dbReference type="Proteomes" id="UP000663868">
    <property type="component" value="Unassembled WGS sequence"/>
</dbReference>
<protein>
    <submittedName>
        <fullName evidence="1">Uncharacterized protein</fullName>
    </submittedName>
</protein>
<evidence type="ECO:0000313" key="3">
    <source>
        <dbReference type="Proteomes" id="UP000663860"/>
    </source>
</evidence>
<dbReference type="Proteomes" id="UP000663860">
    <property type="component" value="Unassembled WGS sequence"/>
</dbReference>
<name>A0A815RWT1_9BILA</name>
<comment type="caution">
    <text evidence="1">The sequence shown here is derived from an EMBL/GenBank/DDBJ whole genome shotgun (WGS) entry which is preliminary data.</text>
</comment>
<dbReference type="EMBL" id="CAJNOE010002434">
    <property type="protein sequence ID" value="CAF1482331.1"/>
    <property type="molecule type" value="Genomic_DNA"/>
</dbReference>
<dbReference type="EMBL" id="CAJOBB010012997">
    <property type="protein sequence ID" value="CAF4284241.1"/>
    <property type="molecule type" value="Genomic_DNA"/>
</dbReference>